<reference evidence="2 3" key="1">
    <citation type="submission" date="2019-05" db="EMBL/GenBank/DDBJ databases">
        <authorList>
            <consortium name="Pathogen Informatics"/>
        </authorList>
    </citation>
    <scope>NUCLEOTIDE SEQUENCE [LARGE SCALE GENOMIC DNA]</scope>
    <source>
        <strain evidence="2 3">NCTC13032</strain>
    </source>
</reference>
<sequence>MWLADAGYFILQRLLAHRLSDIAVETHRQAALLIALHGVSRHGNGGLVAKATRYRLFPQQPDGGFTVHLRHLQVDKQARPRSARASAPAPHGHLFTTSHW</sequence>
<organism evidence="2 3">
    <name type="scientific">Leclercia adecarboxylata</name>
    <dbReference type="NCBI Taxonomy" id="83655"/>
    <lineage>
        <taxon>Bacteria</taxon>
        <taxon>Pseudomonadati</taxon>
        <taxon>Pseudomonadota</taxon>
        <taxon>Gammaproteobacteria</taxon>
        <taxon>Enterobacterales</taxon>
        <taxon>Enterobacteriaceae</taxon>
        <taxon>Leclercia</taxon>
    </lineage>
</organism>
<dbReference type="AlphaFoldDB" id="A0A4U9HYZ7"/>
<accession>A0A4U9HYZ7</accession>
<dbReference type="Proteomes" id="UP000310719">
    <property type="component" value="Chromosome"/>
</dbReference>
<evidence type="ECO:0000313" key="3">
    <source>
        <dbReference type="Proteomes" id="UP000310719"/>
    </source>
</evidence>
<feature type="region of interest" description="Disordered" evidence="1">
    <location>
        <begin position="77"/>
        <end position="100"/>
    </location>
</feature>
<dbReference type="EMBL" id="LR590464">
    <property type="protein sequence ID" value="VTP68931.1"/>
    <property type="molecule type" value="Genomic_DNA"/>
</dbReference>
<protein>
    <submittedName>
        <fullName evidence="2">Uncharacterized protein</fullName>
    </submittedName>
</protein>
<name>A0A4U9HYZ7_9ENTR</name>
<proteinExistence type="predicted"/>
<evidence type="ECO:0000313" key="2">
    <source>
        <dbReference type="EMBL" id="VTP68931.1"/>
    </source>
</evidence>
<evidence type="ECO:0000256" key="1">
    <source>
        <dbReference type="SAM" id="MobiDB-lite"/>
    </source>
</evidence>
<gene>
    <name evidence="2" type="ORF">NCTC13032_03821</name>
</gene>